<proteinExistence type="predicted"/>
<evidence type="ECO:0000313" key="1">
    <source>
        <dbReference type="EMBL" id="MCP9198383.1"/>
    </source>
</evidence>
<dbReference type="EMBL" id="JANCNS010000001">
    <property type="protein sequence ID" value="MCP9198383.1"/>
    <property type="molecule type" value="Genomic_DNA"/>
</dbReference>
<dbReference type="NCBIfam" id="NF033487">
    <property type="entry name" value="Lacal_2735_fam"/>
    <property type="match status" value="1"/>
</dbReference>
<protein>
    <submittedName>
        <fullName evidence="1">Lacal_2735 family protein</fullName>
    </submittedName>
</protein>
<accession>A0A9X2I816</accession>
<dbReference type="InterPro" id="IPR045493">
    <property type="entry name" value="DUF6435"/>
</dbReference>
<dbReference type="AlphaFoldDB" id="A0A9X2I816"/>
<organism evidence="1 2">
    <name type="scientific">Christiangramia oceanisediminis</name>
    <dbReference type="NCBI Taxonomy" id="2920386"/>
    <lineage>
        <taxon>Bacteria</taxon>
        <taxon>Pseudomonadati</taxon>
        <taxon>Bacteroidota</taxon>
        <taxon>Flavobacteriia</taxon>
        <taxon>Flavobacteriales</taxon>
        <taxon>Flavobacteriaceae</taxon>
        <taxon>Christiangramia</taxon>
    </lineage>
</organism>
<gene>
    <name evidence="1" type="ORF">MKO06_00575</name>
</gene>
<dbReference type="RefSeq" id="WP_241550393.1">
    <property type="nucleotide sequence ID" value="NZ_JANCNS010000001.1"/>
</dbReference>
<sequence>MFRISENKTKEERLCEKYSRLMERSYKLALTDKSKSDQLNQRARNILEELQKMDSQRIDS</sequence>
<dbReference type="Proteomes" id="UP001155280">
    <property type="component" value="Unassembled WGS sequence"/>
</dbReference>
<keyword evidence="2" id="KW-1185">Reference proteome</keyword>
<comment type="caution">
    <text evidence="1">The sequence shown here is derived from an EMBL/GenBank/DDBJ whole genome shotgun (WGS) entry which is preliminary data.</text>
</comment>
<name>A0A9X2I816_9FLAO</name>
<reference evidence="1" key="1">
    <citation type="submission" date="2022-07" db="EMBL/GenBank/DDBJ databases">
        <title>Gramela sediminis sp. nov., isolated from deep-sea sediment of the Indian Ocean.</title>
        <authorList>
            <person name="Shi H."/>
        </authorList>
    </citation>
    <scope>NUCLEOTIDE SEQUENCE</scope>
    <source>
        <strain evidence="1">GC03-9</strain>
    </source>
</reference>
<evidence type="ECO:0000313" key="2">
    <source>
        <dbReference type="Proteomes" id="UP001155280"/>
    </source>
</evidence>